<evidence type="ECO:0000313" key="2">
    <source>
        <dbReference type="EMBL" id="PRX42639.1"/>
    </source>
</evidence>
<dbReference type="Proteomes" id="UP000237797">
    <property type="component" value="Unassembled WGS sequence"/>
</dbReference>
<keyword evidence="3" id="KW-1185">Reference proteome</keyword>
<keyword evidence="1" id="KW-1133">Transmembrane helix</keyword>
<name>A0A2T0LJD2_9BACL</name>
<accession>A0A2T0LJD2</accession>
<proteinExistence type="predicted"/>
<keyword evidence="1" id="KW-0472">Membrane</keyword>
<organism evidence="2 3">
    <name type="scientific">Planifilum fimeticola</name>
    <dbReference type="NCBI Taxonomy" id="201975"/>
    <lineage>
        <taxon>Bacteria</taxon>
        <taxon>Bacillati</taxon>
        <taxon>Bacillota</taxon>
        <taxon>Bacilli</taxon>
        <taxon>Bacillales</taxon>
        <taxon>Thermoactinomycetaceae</taxon>
        <taxon>Planifilum</taxon>
    </lineage>
</organism>
<protein>
    <submittedName>
        <fullName evidence="2">Uncharacterized protein</fullName>
    </submittedName>
</protein>
<evidence type="ECO:0000313" key="3">
    <source>
        <dbReference type="Proteomes" id="UP000237797"/>
    </source>
</evidence>
<gene>
    <name evidence="2" type="ORF">CLV97_101128</name>
</gene>
<keyword evidence="1" id="KW-0812">Transmembrane</keyword>
<dbReference type="AlphaFoldDB" id="A0A2T0LJD2"/>
<feature type="transmembrane region" description="Helical" evidence="1">
    <location>
        <begin position="38"/>
        <end position="58"/>
    </location>
</feature>
<reference evidence="2 3" key="1">
    <citation type="submission" date="2018-03" db="EMBL/GenBank/DDBJ databases">
        <title>Genomic Encyclopedia of Archaeal and Bacterial Type Strains, Phase II (KMG-II): from individual species to whole genera.</title>
        <authorList>
            <person name="Goeker M."/>
        </authorList>
    </citation>
    <scope>NUCLEOTIDE SEQUENCE [LARGE SCALE GENOMIC DNA]</scope>
    <source>
        <strain evidence="2 3">DSM 44946</strain>
    </source>
</reference>
<dbReference type="EMBL" id="PVNE01000001">
    <property type="protein sequence ID" value="PRX42639.1"/>
    <property type="molecule type" value="Genomic_DNA"/>
</dbReference>
<feature type="transmembrane region" description="Helical" evidence="1">
    <location>
        <begin position="79"/>
        <end position="100"/>
    </location>
</feature>
<feature type="transmembrane region" description="Helical" evidence="1">
    <location>
        <begin position="12"/>
        <end position="32"/>
    </location>
</feature>
<dbReference type="RefSeq" id="WP_106343584.1">
    <property type="nucleotide sequence ID" value="NZ_PVNE01000001.1"/>
</dbReference>
<evidence type="ECO:0000256" key="1">
    <source>
        <dbReference type="SAM" id="Phobius"/>
    </source>
</evidence>
<sequence length="143" mass="16001">MKTVWTFGFRLFCLNVLIALVLGLLVAVVALIMPGKPLVVYSVVGLFFFVYLFGWFYYAKWVYERQTEDVLIQSSLIGFSPNLVFGIVGLVYAVLVALLAGKPSTIFVYSLLSIASIMLAVAGLVAILLYKKQLDRKHTENFH</sequence>
<feature type="transmembrane region" description="Helical" evidence="1">
    <location>
        <begin position="106"/>
        <end position="130"/>
    </location>
</feature>
<comment type="caution">
    <text evidence="2">The sequence shown here is derived from an EMBL/GenBank/DDBJ whole genome shotgun (WGS) entry which is preliminary data.</text>
</comment>
<dbReference type="OrthoDB" id="9892360at2"/>